<dbReference type="RefSeq" id="XP_007416169.1">
    <property type="nucleotide sequence ID" value="XM_007416107.1"/>
</dbReference>
<keyword evidence="2" id="KW-1185">Reference proteome</keyword>
<organism evidence="2">
    <name type="scientific">Melampsora larici-populina (strain 98AG31 / pathotype 3-4-7)</name>
    <name type="common">Poplar leaf rust fungus</name>
    <dbReference type="NCBI Taxonomy" id="747676"/>
    <lineage>
        <taxon>Eukaryota</taxon>
        <taxon>Fungi</taxon>
        <taxon>Dikarya</taxon>
        <taxon>Basidiomycota</taxon>
        <taxon>Pucciniomycotina</taxon>
        <taxon>Pucciniomycetes</taxon>
        <taxon>Pucciniales</taxon>
        <taxon>Melampsoraceae</taxon>
        <taxon>Melampsora</taxon>
    </lineage>
</organism>
<dbReference type="KEGG" id="mlr:MELLADRAFT_93191"/>
<accession>F4S449</accession>
<sequence length="243" mass="26303">MLRQHISGQQIDLSKAEFGKMLHEDIGWDDEERAKPEVRTLFRSTMVSGGLSAAYLGHPSVLKFKGTTYSVPTGGILAVGPLHSVIHDPNSTRYPPRMAFGGQMKKLYHVDGIANDTLLSSSINYTTTQMGLYGGVSCKAIGSSGLASSQARIQLKLVKDWKSPLPHNQSFSDWVWSGACPNGTHIDVPMTTSRYIPGLRNKTAEIMGQAVAHVCFDQDLTGAKSTGNHGAQDLIQTNLFCGP</sequence>
<name>F4S449_MELLP</name>
<evidence type="ECO:0000313" key="1">
    <source>
        <dbReference type="EMBL" id="EGG00522.1"/>
    </source>
</evidence>
<reference evidence="2" key="1">
    <citation type="journal article" date="2011" name="Proc. Natl. Acad. Sci. U.S.A.">
        <title>Obligate biotrophy features unraveled by the genomic analysis of rust fungi.</title>
        <authorList>
            <person name="Duplessis S."/>
            <person name="Cuomo C.A."/>
            <person name="Lin Y.-C."/>
            <person name="Aerts A."/>
            <person name="Tisserant E."/>
            <person name="Veneault-Fourrey C."/>
            <person name="Joly D.L."/>
            <person name="Hacquard S."/>
            <person name="Amselem J."/>
            <person name="Cantarel B.L."/>
            <person name="Chiu R."/>
            <person name="Coutinho P.M."/>
            <person name="Feau N."/>
            <person name="Field M."/>
            <person name="Frey P."/>
            <person name="Gelhaye E."/>
            <person name="Goldberg J."/>
            <person name="Grabherr M.G."/>
            <person name="Kodira C.D."/>
            <person name="Kohler A."/>
            <person name="Kuees U."/>
            <person name="Lindquist E.A."/>
            <person name="Lucas S.M."/>
            <person name="Mago R."/>
            <person name="Mauceli E."/>
            <person name="Morin E."/>
            <person name="Murat C."/>
            <person name="Pangilinan J.L."/>
            <person name="Park R."/>
            <person name="Pearson M."/>
            <person name="Quesneville H."/>
            <person name="Rouhier N."/>
            <person name="Sakthikumar S."/>
            <person name="Salamov A.A."/>
            <person name="Schmutz J."/>
            <person name="Selles B."/>
            <person name="Shapiro H."/>
            <person name="Tanguay P."/>
            <person name="Tuskan G.A."/>
            <person name="Henrissat B."/>
            <person name="Van de Peer Y."/>
            <person name="Rouze P."/>
            <person name="Ellis J.G."/>
            <person name="Dodds P.N."/>
            <person name="Schein J.E."/>
            <person name="Zhong S."/>
            <person name="Hamelin R.C."/>
            <person name="Grigoriev I.V."/>
            <person name="Szabo L.J."/>
            <person name="Martin F."/>
        </authorList>
    </citation>
    <scope>NUCLEOTIDE SEQUENCE [LARGE SCALE GENOMIC DNA]</scope>
    <source>
        <strain evidence="2">98AG31 / pathotype 3-4-7</strain>
    </source>
</reference>
<dbReference type="Proteomes" id="UP000001072">
    <property type="component" value="Unassembled WGS sequence"/>
</dbReference>
<protein>
    <submittedName>
        <fullName evidence="1">Uncharacterized protein</fullName>
    </submittedName>
</protein>
<dbReference type="HOGENOM" id="CLU_1142801_0_0_1"/>
<evidence type="ECO:0000313" key="2">
    <source>
        <dbReference type="Proteomes" id="UP000001072"/>
    </source>
</evidence>
<gene>
    <name evidence="1" type="ORF">MELLADRAFT_93191</name>
</gene>
<dbReference type="EMBL" id="GL883146">
    <property type="protein sequence ID" value="EGG00522.1"/>
    <property type="molecule type" value="Genomic_DNA"/>
</dbReference>
<dbReference type="InParanoid" id="F4S449"/>
<dbReference type="VEuPathDB" id="FungiDB:MELLADRAFT_93191"/>
<dbReference type="AlphaFoldDB" id="F4S449"/>
<dbReference type="GeneID" id="18936495"/>
<proteinExistence type="predicted"/>
<dbReference type="OrthoDB" id="3351168at2759"/>